<accession>A0A644Y5V1</accession>
<gene>
    <name evidence="2" type="ORF">SDC9_70153</name>
</gene>
<evidence type="ECO:0000313" key="2">
    <source>
        <dbReference type="EMBL" id="MPM23679.1"/>
    </source>
</evidence>
<protein>
    <submittedName>
        <fullName evidence="2">Uncharacterized protein</fullName>
    </submittedName>
</protein>
<feature type="region of interest" description="Disordered" evidence="1">
    <location>
        <begin position="106"/>
        <end position="128"/>
    </location>
</feature>
<dbReference type="AlphaFoldDB" id="A0A644Y5V1"/>
<evidence type="ECO:0000256" key="1">
    <source>
        <dbReference type="SAM" id="MobiDB-lite"/>
    </source>
</evidence>
<comment type="caution">
    <text evidence="2">The sequence shown here is derived from an EMBL/GenBank/DDBJ whole genome shotgun (WGS) entry which is preliminary data.</text>
</comment>
<sequence>MPCGKKLAVERQRPLQKRAELYGAVALRAGIGRPSRLVFRNKVRNDRAAEHLRKIKHIKGNAQPRGHGPGVLRVRQGAAGLLPAFAQILVVKQAQVHAGHVISRLPQQQRGHGAVHPPAHSEKNTLTHENILLRPQFPGRKRVKGNRFGPLLPPVNKASSAVANDKRLCGQGVRQSQKGLVKAAGVVKPRVGQAAAV</sequence>
<dbReference type="EMBL" id="VSSQ01004088">
    <property type="protein sequence ID" value="MPM23679.1"/>
    <property type="molecule type" value="Genomic_DNA"/>
</dbReference>
<proteinExistence type="predicted"/>
<reference evidence="2" key="1">
    <citation type="submission" date="2019-08" db="EMBL/GenBank/DDBJ databases">
        <authorList>
            <person name="Kucharzyk K."/>
            <person name="Murdoch R.W."/>
            <person name="Higgins S."/>
            <person name="Loffler F."/>
        </authorList>
    </citation>
    <scope>NUCLEOTIDE SEQUENCE</scope>
</reference>
<organism evidence="2">
    <name type="scientific">bioreactor metagenome</name>
    <dbReference type="NCBI Taxonomy" id="1076179"/>
    <lineage>
        <taxon>unclassified sequences</taxon>
        <taxon>metagenomes</taxon>
        <taxon>ecological metagenomes</taxon>
    </lineage>
</organism>
<name>A0A644Y5V1_9ZZZZ</name>